<dbReference type="AlphaFoldDB" id="A0AAV9PUH5"/>
<proteinExistence type="predicted"/>
<evidence type="ECO:0000313" key="2">
    <source>
        <dbReference type="Proteomes" id="UP001345827"/>
    </source>
</evidence>
<protein>
    <recommendedName>
        <fullName evidence="3">FHA domain-containing protein</fullName>
    </recommendedName>
</protein>
<name>A0AAV9PUH5_9PEZI</name>
<keyword evidence="2" id="KW-1185">Reference proteome</keyword>
<dbReference type="EMBL" id="JAXLQG010000022">
    <property type="protein sequence ID" value="KAK5529491.1"/>
    <property type="molecule type" value="Genomic_DNA"/>
</dbReference>
<reference evidence="1 2" key="1">
    <citation type="submission" date="2023-06" db="EMBL/GenBank/DDBJ databases">
        <title>Black Yeasts Isolated from many extreme environments.</title>
        <authorList>
            <person name="Coleine C."/>
            <person name="Stajich J.E."/>
            <person name="Selbmann L."/>
        </authorList>
    </citation>
    <scope>NUCLEOTIDE SEQUENCE [LARGE SCALE GENOMIC DNA]</scope>
    <source>
        <strain evidence="1 2">CCFEE 5887</strain>
    </source>
</reference>
<organism evidence="1 2">
    <name type="scientific">Vermiconidia calcicola</name>
    <dbReference type="NCBI Taxonomy" id="1690605"/>
    <lineage>
        <taxon>Eukaryota</taxon>
        <taxon>Fungi</taxon>
        <taxon>Dikarya</taxon>
        <taxon>Ascomycota</taxon>
        <taxon>Pezizomycotina</taxon>
        <taxon>Dothideomycetes</taxon>
        <taxon>Dothideomycetidae</taxon>
        <taxon>Mycosphaerellales</taxon>
        <taxon>Extremaceae</taxon>
        <taxon>Vermiconidia</taxon>
    </lineage>
</organism>
<evidence type="ECO:0008006" key="3">
    <source>
        <dbReference type="Google" id="ProtNLM"/>
    </source>
</evidence>
<gene>
    <name evidence="1" type="ORF">LTR25_009739</name>
</gene>
<comment type="caution">
    <text evidence="1">The sequence shown here is derived from an EMBL/GenBank/DDBJ whole genome shotgun (WGS) entry which is preliminary data.</text>
</comment>
<sequence>MATTQSKKKMLIHGPLKKNEGSLQAVESNHTISTIHFALQQEPDQRVTVFDSSITPEPFLDSVALERLRKRQQMDEEQVARDAV</sequence>
<dbReference type="Proteomes" id="UP001345827">
    <property type="component" value="Unassembled WGS sequence"/>
</dbReference>
<accession>A0AAV9PUH5</accession>
<evidence type="ECO:0000313" key="1">
    <source>
        <dbReference type="EMBL" id="KAK5529491.1"/>
    </source>
</evidence>